<dbReference type="eggNOG" id="ENOG502T16I">
    <property type="taxonomic scope" value="Eukaryota"/>
</dbReference>
<evidence type="ECO:0000259" key="1">
    <source>
        <dbReference type="Pfam" id="PF00339"/>
    </source>
</evidence>
<dbReference type="InterPro" id="IPR011021">
    <property type="entry name" value="Arrestin-like_N"/>
</dbReference>
<dbReference type="InterPro" id="IPR050357">
    <property type="entry name" value="Arrestin_domain-protein"/>
</dbReference>
<dbReference type="PANTHER" id="PTHR11188">
    <property type="entry name" value="ARRESTIN DOMAIN CONTAINING PROTEIN"/>
    <property type="match status" value="1"/>
</dbReference>
<feature type="domain" description="Arrestin-like N-terminal" evidence="1">
    <location>
        <begin position="13"/>
        <end position="116"/>
    </location>
</feature>
<dbReference type="STRING" id="554065.E1Z320"/>
<dbReference type="GO" id="GO:0005737">
    <property type="term" value="C:cytoplasm"/>
    <property type="evidence" value="ECO:0007669"/>
    <property type="project" value="TreeGrafter"/>
</dbReference>
<dbReference type="RefSeq" id="XP_005851864.1">
    <property type="nucleotide sequence ID" value="XM_005851802.1"/>
</dbReference>
<dbReference type="GeneID" id="17359455"/>
<protein>
    <recommendedName>
        <fullName evidence="1">Arrestin-like N-terminal domain-containing protein</fullName>
    </recommendedName>
</protein>
<dbReference type="Proteomes" id="UP000008141">
    <property type="component" value="Unassembled WGS sequence"/>
</dbReference>
<dbReference type="EMBL" id="GL433835">
    <property type="protein sequence ID" value="EFN59762.1"/>
    <property type="molecule type" value="Genomic_DNA"/>
</dbReference>
<dbReference type="InterPro" id="IPR014752">
    <property type="entry name" value="Arrestin-like_C"/>
</dbReference>
<dbReference type="GO" id="GO:0015031">
    <property type="term" value="P:protein transport"/>
    <property type="evidence" value="ECO:0007669"/>
    <property type="project" value="TreeGrafter"/>
</dbReference>
<dbReference type="KEGG" id="cvr:CHLNCDRAFT_133414"/>
<dbReference type="Pfam" id="PF00339">
    <property type="entry name" value="Arrestin_N"/>
    <property type="match status" value="1"/>
</dbReference>
<gene>
    <name evidence="2" type="ORF">CHLNCDRAFT_133414</name>
</gene>
<dbReference type="Gene3D" id="2.60.40.640">
    <property type="match status" value="1"/>
</dbReference>
<dbReference type="AlphaFoldDB" id="E1Z320"/>
<name>E1Z320_CHLVA</name>
<dbReference type="InParanoid" id="E1Z320"/>
<dbReference type="SUPFAM" id="SSF81296">
    <property type="entry name" value="E set domains"/>
    <property type="match status" value="1"/>
</dbReference>
<keyword evidence="3" id="KW-1185">Reference proteome</keyword>
<evidence type="ECO:0000313" key="2">
    <source>
        <dbReference type="EMBL" id="EFN59762.1"/>
    </source>
</evidence>
<proteinExistence type="predicted"/>
<evidence type="ECO:0000313" key="3">
    <source>
        <dbReference type="Proteomes" id="UP000008141"/>
    </source>
</evidence>
<accession>E1Z320</accession>
<dbReference type="OrthoDB" id="2333384at2759"/>
<reference evidence="2 3" key="1">
    <citation type="journal article" date="2010" name="Plant Cell">
        <title>The Chlorella variabilis NC64A genome reveals adaptation to photosymbiosis, coevolution with viruses, and cryptic sex.</title>
        <authorList>
            <person name="Blanc G."/>
            <person name="Duncan G."/>
            <person name="Agarkova I."/>
            <person name="Borodovsky M."/>
            <person name="Gurnon J."/>
            <person name="Kuo A."/>
            <person name="Lindquist E."/>
            <person name="Lucas S."/>
            <person name="Pangilinan J."/>
            <person name="Polle J."/>
            <person name="Salamov A."/>
            <person name="Terry A."/>
            <person name="Yamada T."/>
            <person name="Dunigan D.D."/>
            <person name="Grigoriev I.V."/>
            <person name="Claverie J.M."/>
            <person name="Van Etten J.L."/>
        </authorList>
    </citation>
    <scope>NUCLEOTIDE SEQUENCE [LARGE SCALE GENOMIC DNA]</scope>
    <source>
        <strain evidence="2 3">NC64A</strain>
    </source>
</reference>
<sequence>MGAGFSKSNSVWLQTDKPVYHDGEFVQGLVCLNIVKPVTITSIDCQLQGHERTYWTETHETGTGSHRRTHTEHHGGMVQLLNVTHPLALLRSDLEPGQYQWQVAFGLPQGLPSSFKVGSASEGAEVTCE</sequence>
<organism evidence="3">
    <name type="scientific">Chlorella variabilis</name>
    <name type="common">Green alga</name>
    <dbReference type="NCBI Taxonomy" id="554065"/>
    <lineage>
        <taxon>Eukaryota</taxon>
        <taxon>Viridiplantae</taxon>
        <taxon>Chlorophyta</taxon>
        <taxon>core chlorophytes</taxon>
        <taxon>Trebouxiophyceae</taxon>
        <taxon>Chlorellales</taxon>
        <taxon>Chlorellaceae</taxon>
        <taxon>Chlorella clade</taxon>
        <taxon>Chlorella</taxon>
    </lineage>
</organism>
<dbReference type="InterPro" id="IPR014756">
    <property type="entry name" value="Ig_E-set"/>
</dbReference>
<dbReference type="PANTHER" id="PTHR11188:SF17">
    <property type="entry name" value="FI21816P1"/>
    <property type="match status" value="1"/>
</dbReference>